<organism evidence="1 2">
    <name type="scientific">Henriciella barbarensis</name>
    <dbReference type="NCBI Taxonomy" id="86342"/>
    <lineage>
        <taxon>Bacteria</taxon>
        <taxon>Pseudomonadati</taxon>
        <taxon>Pseudomonadota</taxon>
        <taxon>Alphaproteobacteria</taxon>
        <taxon>Hyphomonadales</taxon>
        <taxon>Hyphomonadaceae</taxon>
        <taxon>Henriciella</taxon>
    </lineage>
</organism>
<dbReference type="OrthoDB" id="1954843at2"/>
<dbReference type="Proteomes" id="UP000265431">
    <property type="component" value="Unassembled WGS sequence"/>
</dbReference>
<accession>A0A399QRB0</accession>
<dbReference type="EMBL" id="QWGB01000009">
    <property type="protein sequence ID" value="RIJ21380.1"/>
    <property type="molecule type" value="Genomic_DNA"/>
</dbReference>
<gene>
    <name evidence="1" type="ORF">D1224_13785</name>
</gene>
<proteinExistence type="predicted"/>
<evidence type="ECO:0000313" key="1">
    <source>
        <dbReference type="EMBL" id="RIJ21380.1"/>
    </source>
</evidence>
<keyword evidence="2" id="KW-1185">Reference proteome</keyword>
<dbReference type="RefSeq" id="WP_119380532.1">
    <property type="nucleotide sequence ID" value="NZ_QWGB01000009.1"/>
</dbReference>
<comment type="caution">
    <text evidence="1">The sequence shown here is derived from an EMBL/GenBank/DDBJ whole genome shotgun (WGS) entry which is preliminary data.</text>
</comment>
<dbReference type="AlphaFoldDB" id="A0A399QRB0"/>
<sequence length="106" mass="12216">MTERRPNLRERIMHVELKSGFADNGPAWIDRVRFSKSGRSAYFQGRELLNIGGSGIRGNYRDVETREEFWVSGVKKNRADRHWAGGGPVEINPAIRVEYERLIEAK</sequence>
<evidence type="ECO:0000313" key="2">
    <source>
        <dbReference type="Proteomes" id="UP000265431"/>
    </source>
</evidence>
<protein>
    <recommendedName>
        <fullName evidence="3">1-deoxy-D-xylulose-5-phosphate synthase</fullName>
    </recommendedName>
</protein>
<evidence type="ECO:0008006" key="3">
    <source>
        <dbReference type="Google" id="ProtNLM"/>
    </source>
</evidence>
<name>A0A399QRB0_9PROT</name>
<reference evidence="1 2" key="1">
    <citation type="submission" date="2018-08" db="EMBL/GenBank/DDBJ databases">
        <title>Henriciella mobilis sp. nov., isolated from seawater.</title>
        <authorList>
            <person name="Cheng H."/>
            <person name="Wu Y.-H."/>
            <person name="Xu X.-W."/>
            <person name="Guo L.-L."/>
        </authorList>
    </citation>
    <scope>NUCLEOTIDE SEQUENCE [LARGE SCALE GENOMIC DNA]</scope>
    <source>
        <strain evidence="1 2">CCUG66934</strain>
    </source>
</reference>